<reference evidence="1 2" key="1">
    <citation type="submission" date="2019-08" db="EMBL/GenBank/DDBJ databases">
        <title>Whole genome of Aphis craccivora.</title>
        <authorList>
            <person name="Voronova N.V."/>
            <person name="Shulinski R.S."/>
            <person name="Bandarenka Y.V."/>
            <person name="Zhorov D.G."/>
            <person name="Warner D."/>
        </authorList>
    </citation>
    <scope>NUCLEOTIDE SEQUENCE [LARGE SCALE GENOMIC DNA]</scope>
    <source>
        <strain evidence="1">180601</strain>
        <tissue evidence="1">Whole Body</tissue>
    </source>
</reference>
<evidence type="ECO:0000313" key="2">
    <source>
        <dbReference type="Proteomes" id="UP000478052"/>
    </source>
</evidence>
<keyword evidence="2" id="KW-1185">Reference proteome</keyword>
<sequence length="8" mass="876">MLVLSISN</sequence>
<proteinExistence type="predicted"/>
<accession>A0A6G0YMJ4</accession>
<dbReference type="EMBL" id="VUJU01003268">
    <property type="protein sequence ID" value="KAF0758542.1"/>
    <property type="molecule type" value="Genomic_DNA"/>
</dbReference>
<gene>
    <name evidence="1" type="ORF">FWK35_00008466</name>
</gene>
<dbReference type="Proteomes" id="UP000478052">
    <property type="component" value="Unassembled WGS sequence"/>
</dbReference>
<protein>
    <submittedName>
        <fullName evidence="1">Uncharacterized protein</fullName>
    </submittedName>
</protein>
<organism evidence="1 2">
    <name type="scientific">Aphis craccivora</name>
    <name type="common">Cowpea aphid</name>
    <dbReference type="NCBI Taxonomy" id="307492"/>
    <lineage>
        <taxon>Eukaryota</taxon>
        <taxon>Metazoa</taxon>
        <taxon>Ecdysozoa</taxon>
        <taxon>Arthropoda</taxon>
        <taxon>Hexapoda</taxon>
        <taxon>Insecta</taxon>
        <taxon>Pterygota</taxon>
        <taxon>Neoptera</taxon>
        <taxon>Paraneoptera</taxon>
        <taxon>Hemiptera</taxon>
        <taxon>Sternorrhyncha</taxon>
        <taxon>Aphidomorpha</taxon>
        <taxon>Aphidoidea</taxon>
        <taxon>Aphididae</taxon>
        <taxon>Aphidini</taxon>
        <taxon>Aphis</taxon>
        <taxon>Aphis</taxon>
    </lineage>
</organism>
<comment type="caution">
    <text evidence="1">The sequence shown here is derived from an EMBL/GenBank/DDBJ whole genome shotgun (WGS) entry which is preliminary data.</text>
</comment>
<name>A0A6G0YMJ4_APHCR</name>
<evidence type="ECO:0000313" key="1">
    <source>
        <dbReference type="EMBL" id="KAF0758542.1"/>
    </source>
</evidence>